<proteinExistence type="predicted"/>
<dbReference type="OrthoDB" id="5521299at2759"/>
<name>A0A4U0U6P2_9PEZI</name>
<dbReference type="InterPro" id="IPR046896">
    <property type="entry name" value="Cup1-like_N"/>
</dbReference>
<evidence type="ECO:0000313" key="3">
    <source>
        <dbReference type="EMBL" id="TKA30116.1"/>
    </source>
</evidence>
<feature type="compositionally biased region" description="Polar residues" evidence="1">
    <location>
        <begin position="279"/>
        <end position="291"/>
    </location>
</feature>
<gene>
    <name evidence="3" type="ORF">B0A50_02835</name>
</gene>
<reference evidence="3 4" key="1">
    <citation type="submission" date="2017-03" db="EMBL/GenBank/DDBJ databases">
        <title>Genomes of endolithic fungi from Antarctica.</title>
        <authorList>
            <person name="Coleine C."/>
            <person name="Masonjones S."/>
            <person name="Stajich J.E."/>
        </authorList>
    </citation>
    <scope>NUCLEOTIDE SEQUENCE [LARGE SCALE GENOMIC DNA]</scope>
    <source>
        <strain evidence="3 4">CCFEE 6315</strain>
    </source>
</reference>
<accession>A0A4U0U6P2</accession>
<dbReference type="AlphaFoldDB" id="A0A4U0U6P2"/>
<evidence type="ECO:0000256" key="1">
    <source>
        <dbReference type="SAM" id="MobiDB-lite"/>
    </source>
</evidence>
<evidence type="ECO:0000259" key="2">
    <source>
        <dbReference type="Pfam" id="PF20263"/>
    </source>
</evidence>
<feature type="domain" description="LYR motif-containing protein Cup1-like N-terminal" evidence="2">
    <location>
        <begin position="4"/>
        <end position="46"/>
    </location>
</feature>
<protein>
    <recommendedName>
        <fullName evidence="2">LYR motif-containing protein Cup1-like N-terminal domain-containing protein</fullName>
    </recommendedName>
</protein>
<comment type="caution">
    <text evidence="3">The sequence shown here is derived from an EMBL/GenBank/DDBJ whole genome shotgun (WGS) entry which is preliminary data.</text>
</comment>
<keyword evidence="4" id="KW-1185">Reference proteome</keyword>
<evidence type="ECO:0000313" key="4">
    <source>
        <dbReference type="Proteomes" id="UP000308549"/>
    </source>
</evidence>
<organism evidence="3 4">
    <name type="scientific">Salinomyces thailandicus</name>
    <dbReference type="NCBI Taxonomy" id="706561"/>
    <lineage>
        <taxon>Eukaryota</taxon>
        <taxon>Fungi</taxon>
        <taxon>Dikarya</taxon>
        <taxon>Ascomycota</taxon>
        <taxon>Pezizomycotina</taxon>
        <taxon>Dothideomycetes</taxon>
        <taxon>Dothideomycetidae</taxon>
        <taxon>Mycosphaerellales</taxon>
        <taxon>Teratosphaeriaceae</taxon>
        <taxon>Salinomyces</taxon>
    </lineage>
</organism>
<dbReference type="Proteomes" id="UP000308549">
    <property type="component" value="Unassembled WGS sequence"/>
</dbReference>
<feature type="region of interest" description="Disordered" evidence="1">
    <location>
        <begin position="70"/>
        <end position="99"/>
    </location>
</feature>
<feature type="region of interest" description="Disordered" evidence="1">
    <location>
        <begin position="271"/>
        <end position="291"/>
    </location>
</feature>
<sequence length="291" mass="33107">MDSSKLQEAQHGVNLLKRANVGERKPLLKVLLMAYGRTGRRRHELMLPLLPVAEQQQVLEAGASANRIEKAGVGDDGSVPFEVGAPPRKRKPSAQDVNQGDWIPYAPALTPQLRALLQSQIKNPPPNVVRSQIRRLQPRIEELNSWERPMPRCRVKNQTKQWYADTLDKVQPPLPSLEWHRLRDLARGVKSEPVVLRRKALHTSTRDPLEMIAVGGQPSGRTLLQHRSAHTVTSRYMRRLWSLVFSQCPLMEWNAEKADWKVFWGQDELQGLQRHPPQDATSQPQQLMGGD</sequence>
<dbReference type="Pfam" id="PF20263">
    <property type="entry name" value="LYRM2-like"/>
    <property type="match status" value="1"/>
</dbReference>
<dbReference type="EMBL" id="NAJL01000012">
    <property type="protein sequence ID" value="TKA30116.1"/>
    <property type="molecule type" value="Genomic_DNA"/>
</dbReference>